<proteinExistence type="predicted"/>
<feature type="region of interest" description="Disordered" evidence="1">
    <location>
        <begin position="90"/>
        <end position="126"/>
    </location>
</feature>
<organism evidence="2 3">
    <name type="scientific">Mucor circinelloides f. lusitanicus</name>
    <name type="common">Mucor racemosus var. lusitanicus</name>
    <dbReference type="NCBI Taxonomy" id="29924"/>
    <lineage>
        <taxon>Eukaryota</taxon>
        <taxon>Fungi</taxon>
        <taxon>Fungi incertae sedis</taxon>
        <taxon>Mucoromycota</taxon>
        <taxon>Mucoromycotina</taxon>
        <taxon>Mucoromycetes</taxon>
        <taxon>Mucorales</taxon>
        <taxon>Mucorineae</taxon>
        <taxon>Mucoraceae</taxon>
        <taxon>Mucor</taxon>
    </lineage>
</organism>
<dbReference type="AlphaFoldDB" id="A0A8H4BQ35"/>
<evidence type="ECO:0000313" key="3">
    <source>
        <dbReference type="Proteomes" id="UP000469890"/>
    </source>
</evidence>
<comment type="caution">
    <text evidence="2">The sequence shown here is derived from an EMBL/GenBank/DDBJ whole genome shotgun (WGS) entry which is preliminary data.</text>
</comment>
<reference evidence="2 3" key="1">
    <citation type="submission" date="2019-09" db="EMBL/GenBank/DDBJ databases">
        <authorList>
            <consortium name="DOE Joint Genome Institute"/>
            <person name="Mondo S.J."/>
            <person name="Navarro-Mendoza M.I."/>
            <person name="Perez-Arques C."/>
            <person name="Panchal S."/>
            <person name="Nicolas F.E."/>
            <person name="Ganguly P."/>
            <person name="Pangilinan J."/>
            <person name="Grigoriev I."/>
            <person name="Heitman J."/>
            <person name="Sanya K."/>
            <person name="Garre V."/>
        </authorList>
    </citation>
    <scope>NUCLEOTIDE SEQUENCE [LARGE SCALE GENOMIC DNA]</scope>
    <source>
        <strain evidence="2 3">MU402</strain>
    </source>
</reference>
<dbReference type="EMBL" id="JAAECE010000002">
    <property type="protein sequence ID" value="KAF1805372.1"/>
    <property type="molecule type" value="Genomic_DNA"/>
</dbReference>
<sequence length="425" mass="47710">MDLLLTLQSKQSSKASNIAHAAQTTFATRRLQSAFGDKYSKYWTNRKDNELRENVDEESRSTISSIQQLVHQNLLERANNVFGTSLSSHSSSSNASFSNASSSNTSSSNTSSSNTSSSNTSSSDVAFSDNTSYDANGLRKVLSQSMELASDCLARLGVIDLASNSAKDILKACTTEDYYRRIINATNPKEPEISNDAKVLITAIKELRVLSCKSLRNTLYQNGYKLNHNPINDSDIGLVENLVKHFLDLIEFPKNPLSNTILGERSAAVLTTIMVTNQLFLANNDIVELGWLEREYYSTGKTKWDGVLFNTNDHTISPGFVEFSGGVKDNTTMTKECRDVFKLYTKMIELIRSYPDTAKKHVFCIRFYENTMFFEELTVYEETLFRIEHAAVIAPRTIRELIKFTDNIPKLISWKNAVVAQVEHL</sequence>
<evidence type="ECO:0000313" key="2">
    <source>
        <dbReference type="EMBL" id="KAF1805372.1"/>
    </source>
</evidence>
<accession>A0A8H4BQ35</accession>
<evidence type="ECO:0000256" key="1">
    <source>
        <dbReference type="SAM" id="MobiDB-lite"/>
    </source>
</evidence>
<protein>
    <submittedName>
        <fullName evidence="2">Uncharacterized protein</fullName>
    </submittedName>
</protein>
<dbReference type="Proteomes" id="UP000469890">
    <property type="component" value="Unassembled WGS sequence"/>
</dbReference>
<name>A0A8H4BQ35_MUCCL</name>
<feature type="compositionally biased region" description="Low complexity" evidence="1">
    <location>
        <begin position="90"/>
        <end position="123"/>
    </location>
</feature>
<gene>
    <name evidence="2" type="ORF">FB192DRAFT_1426891</name>
</gene>